<dbReference type="RefSeq" id="XP_016223279.1">
    <property type="nucleotide sequence ID" value="XM_016370986.1"/>
</dbReference>
<feature type="region of interest" description="Disordered" evidence="1">
    <location>
        <begin position="1"/>
        <end position="105"/>
    </location>
</feature>
<dbReference type="OrthoDB" id="10283618at2759"/>
<dbReference type="EMBL" id="KN847523">
    <property type="protein sequence ID" value="KIV91705.1"/>
    <property type="molecule type" value="Genomic_DNA"/>
</dbReference>
<organism evidence="2 3">
    <name type="scientific">Exophiala mesophila</name>
    <name type="common">Black yeast-like fungus</name>
    <dbReference type="NCBI Taxonomy" id="212818"/>
    <lineage>
        <taxon>Eukaryota</taxon>
        <taxon>Fungi</taxon>
        <taxon>Dikarya</taxon>
        <taxon>Ascomycota</taxon>
        <taxon>Pezizomycotina</taxon>
        <taxon>Eurotiomycetes</taxon>
        <taxon>Chaetothyriomycetidae</taxon>
        <taxon>Chaetothyriales</taxon>
        <taxon>Herpotrichiellaceae</taxon>
        <taxon>Exophiala</taxon>
    </lineage>
</organism>
<evidence type="ECO:0000256" key="1">
    <source>
        <dbReference type="SAM" id="MobiDB-lite"/>
    </source>
</evidence>
<evidence type="ECO:0000313" key="3">
    <source>
        <dbReference type="Proteomes" id="UP000054302"/>
    </source>
</evidence>
<dbReference type="Proteomes" id="UP000054302">
    <property type="component" value="Unassembled WGS sequence"/>
</dbReference>
<evidence type="ECO:0000313" key="2">
    <source>
        <dbReference type="EMBL" id="KIV91705.1"/>
    </source>
</evidence>
<dbReference type="HOGENOM" id="CLU_2236599_0_0_1"/>
<protein>
    <submittedName>
        <fullName evidence="2">Uncharacterized protein</fullName>
    </submittedName>
</protein>
<sequence>MCFREKIDDPTQQAFRVTTSEAGEEYQQVEAKRRKEKRQPHSEDGAIQRGEESLRKTSQSPNPEPKPTNTSSQSRPIDKAALRKKYSKKRDDNPPTAANFDCSPS</sequence>
<dbReference type="GeneID" id="27324064"/>
<accession>A0A0D1WRE7</accession>
<feature type="compositionally biased region" description="Basic and acidic residues" evidence="1">
    <location>
        <begin position="39"/>
        <end position="55"/>
    </location>
</feature>
<feature type="compositionally biased region" description="Polar residues" evidence="1">
    <location>
        <begin position="10"/>
        <end position="21"/>
    </location>
</feature>
<dbReference type="VEuPathDB" id="FungiDB:PV10_06219"/>
<dbReference type="AlphaFoldDB" id="A0A0D1WRE7"/>
<name>A0A0D1WRE7_EXOME</name>
<reference evidence="2 3" key="1">
    <citation type="submission" date="2015-01" db="EMBL/GenBank/DDBJ databases">
        <title>The Genome Sequence of Exophiala mesophila CBS40295.</title>
        <authorList>
            <consortium name="The Broad Institute Genomics Platform"/>
            <person name="Cuomo C."/>
            <person name="de Hoog S."/>
            <person name="Gorbushina A."/>
            <person name="Stielow B."/>
            <person name="Teixiera M."/>
            <person name="Abouelleil A."/>
            <person name="Chapman S.B."/>
            <person name="Priest M."/>
            <person name="Young S.K."/>
            <person name="Wortman J."/>
            <person name="Nusbaum C."/>
            <person name="Birren B."/>
        </authorList>
    </citation>
    <scope>NUCLEOTIDE SEQUENCE [LARGE SCALE GENOMIC DNA]</scope>
    <source>
        <strain evidence="2 3">CBS 40295</strain>
    </source>
</reference>
<proteinExistence type="predicted"/>
<gene>
    <name evidence="2" type="ORF">PV10_06219</name>
</gene>
<feature type="compositionally biased region" description="Polar residues" evidence="1">
    <location>
        <begin position="56"/>
        <end position="75"/>
    </location>
</feature>
<keyword evidence="3" id="KW-1185">Reference proteome</keyword>